<keyword evidence="2" id="KW-1003">Cell membrane</keyword>
<evidence type="ECO:0000256" key="6">
    <source>
        <dbReference type="SAM" id="Phobius"/>
    </source>
</evidence>
<feature type="transmembrane region" description="Helical" evidence="6">
    <location>
        <begin position="129"/>
        <end position="147"/>
    </location>
</feature>
<dbReference type="RefSeq" id="WP_095549682.1">
    <property type="nucleotide sequence ID" value="NZ_NSJF01000003.1"/>
</dbReference>
<feature type="domain" description="EamA" evidence="7">
    <location>
        <begin position="13"/>
        <end position="142"/>
    </location>
</feature>
<evidence type="ECO:0000256" key="5">
    <source>
        <dbReference type="ARBA" id="ARBA00023136"/>
    </source>
</evidence>
<keyword evidence="5 6" id="KW-0472">Membrane</keyword>
<keyword evidence="4 6" id="KW-1133">Transmembrane helix</keyword>
<dbReference type="PANTHER" id="PTHR42920">
    <property type="entry name" value="OS03G0707200 PROTEIN-RELATED"/>
    <property type="match status" value="1"/>
</dbReference>
<dbReference type="InterPro" id="IPR037185">
    <property type="entry name" value="EmrE-like"/>
</dbReference>
<feature type="transmembrane region" description="Helical" evidence="6">
    <location>
        <begin position="189"/>
        <end position="209"/>
    </location>
</feature>
<keyword evidence="3 6" id="KW-0812">Transmembrane</keyword>
<feature type="domain" description="EamA" evidence="7">
    <location>
        <begin position="157"/>
        <end position="297"/>
    </location>
</feature>
<dbReference type="InterPro" id="IPR000620">
    <property type="entry name" value="EamA_dom"/>
</dbReference>
<dbReference type="PANTHER" id="PTHR42920:SF11">
    <property type="entry name" value="INNER MEMBRANE PROTEIN YTFF"/>
    <property type="match status" value="1"/>
</dbReference>
<name>A0A2A2AA27_9BURK</name>
<dbReference type="Pfam" id="PF00892">
    <property type="entry name" value="EamA"/>
    <property type="match status" value="2"/>
</dbReference>
<evidence type="ECO:0000313" key="8">
    <source>
        <dbReference type="EMBL" id="PAT34598.1"/>
    </source>
</evidence>
<feature type="transmembrane region" description="Helical" evidence="6">
    <location>
        <begin position="38"/>
        <end position="60"/>
    </location>
</feature>
<evidence type="ECO:0000259" key="7">
    <source>
        <dbReference type="Pfam" id="PF00892"/>
    </source>
</evidence>
<accession>A0A2A2AA27</accession>
<feature type="transmembrane region" description="Helical" evidence="6">
    <location>
        <begin position="255"/>
        <end position="275"/>
    </location>
</feature>
<gene>
    <name evidence="8" type="ORF">CK620_06760</name>
</gene>
<dbReference type="EMBL" id="NSJF01000003">
    <property type="protein sequence ID" value="PAT34598.1"/>
    <property type="molecule type" value="Genomic_DNA"/>
</dbReference>
<evidence type="ECO:0000256" key="3">
    <source>
        <dbReference type="ARBA" id="ARBA00022692"/>
    </source>
</evidence>
<feature type="transmembrane region" description="Helical" evidence="6">
    <location>
        <begin position="72"/>
        <end position="92"/>
    </location>
</feature>
<evidence type="ECO:0000256" key="1">
    <source>
        <dbReference type="ARBA" id="ARBA00004651"/>
    </source>
</evidence>
<organism evidence="8 9">
    <name type="scientific">Vandammella animalimorsus</name>
    <dbReference type="NCBI Taxonomy" id="2029117"/>
    <lineage>
        <taxon>Bacteria</taxon>
        <taxon>Pseudomonadati</taxon>
        <taxon>Pseudomonadota</taxon>
        <taxon>Betaproteobacteria</taxon>
        <taxon>Burkholderiales</taxon>
        <taxon>Comamonadaceae</taxon>
        <taxon>Vandammella</taxon>
    </lineage>
</organism>
<reference evidence="8 9" key="1">
    <citation type="submission" date="2017-08" db="EMBL/GenBank/DDBJ databases">
        <title>WGS of Clinical strains of the CDC Group NO-1 linked to zoonotic infections in humans.</title>
        <authorList>
            <person name="Bernier A.-M."/>
            <person name="Bernard K."/>
        </authorList>
    </citation>
    <scope>NUCLEOTIDE SEQUENCE [LARGE SCALE GENOMIC DNA]</scope>
    <source>
        <strain evidence="8 9">NML03-0146</strain>
    </source>
</reference>
<evidence type="ECO:0000256" key="2">
    <source>
        <dbReference type="ARBA" id="ARBA00022475"/>
    </source>
</evidence>
<feature type="transmembrane region" description="Helical" evidence="6">
    <location>
        <begin position="159"/>
        <end position="177"/>
    </location>
</feature>
<feature type="transmembrane region" description="Helical" evidence="6">
    <location>
        <begin position="221"/>
        <end position="243"/>
    </location>
</feature>
<feature type="transmembrane region" description="Helical" evidence="6">
    <location>
        <begin position="98"/>
        <end position="120"/>
    </location>
</feature>
<comment type="subcellular location">
    <subcellularLocation>
        <location evidence="1">Cell membrane</location>
        <topology evidence="1">Multi-pass membrane protein</topology>
    </subcellularLocation>
</comment>
<dbReference type="InterPro" id="IPR051258">
    <property type="entry name" value="Diverse_Substrate_Transporter"/>
</dbReference>
<protein>
    <submittedName>
        <fullName evidence="8">EamA family transporter</fullName>
    </submittedName>
</protein>
<sequence>MPAFALTPATAALLTIPPLLWAGNAVAGRMLAPLVPPITLNLLRWVLVALLLLPLGWRLWSLRHQALASLRPLLLMGLLGIGCYNALQYMALRSSSPINITLVAASSPIWMMLVGALFFAERPSWRQGLATLFSLAGVLLVLTRGSWQQLAALSLVPGDLLMLLAALCWAGYSWLLLRAPVASALRSDWAAFLLVQVLLGIGWCALAAGLEWSSGAQPIRWGLPLAAGLLFIALGPGLIAYRCWGIGVQRAGPTLAALFSNLTPLFAALMSALLLGEAPQPYHAAAFALIVTGIVISARR</sequence>
<evidence type="ECO:0000313" key="9">
    <source>
        <dbReference type="Proteomes" id="UP000217999"/>
    </source>
</evidence>
<evidence type="ECO:0000256" key="4">
    <source>
        <dbReference type="ARBA" id="ARBA00022989"/>
    </source>
</evidence>
<comment type="caution">
    <text evidence="8">The sequence shown here is derived from an EMBL/GenBank/DDBJ whole genome shotgun (WGS) entry which is preliminary data.</text>
</comment>
<dbReference type="Gene3D" id="1.10.3730.20">
    <property type="match status" value="2"/>
</dbReference>
<dbReference type="Proteomes" id="UP000217999">
    <property type="component" value="Unassembled WGS sequence"/>
</dbReference>
<feature type="transmembrane region" description="Helical" evidence="6">
    <location>
        <begin position="281"/>
        <end position="298"/>
    </location>
</feature>
<dbReference type="GO" id="GO:0005886">
    <property type="term" value="C:plasma membrane"/>
    <property type="evidence" value="ECO:0007669"/>
    <property type="project" value="UniProtKB-SubCell"/>
</dbReference>
<dbReference type="SUPFAM" id="SSF103481">
    <property type="entry name" value="Multidrug resistance efflux transporter EmrE"/>
    <property type="match status" value="2"/>
</dbReference>
<proteinExistence type="predicted"/>
<dbReference type="AlphaFoldDB" id="A0A2A2AA27"/>